<dbReference type="InterPro" id="IPR003594">
    <property type="entry name" value="HATPase_dom"/>
</dbReference>
<dbReference type="SUPFAM" id="SSF55785">
    <property type="entry name" value="PYP-like sensor domain (PAS domain)"/>
    <property type="match status" value="1"/>
</dbReference>
<evidence type="ECO:0000256" key="6">
    <source>
        <dbReference type="ARBA" id="ARBA00022777"/>
    </source>
</evidence>
<evidence type="ECO:0000259" key="8">
    <source>
        <dbReference type="PROSITE" id="PS50109"/>
    </source>
</evidence>
<dbReference type="EMBL" id="CAJB01000372">
    <property type="protein sequence ID" value="CCH79449.1"/>
    <property type="molecule type" value="Genomic_DNA"/>
</dbReference>
<evidence type="ECO:0000256" key="2">
    <source>
        <dbReference type="ARBA" id="ARBA00012438"/>
    </source>
</evidence>
<dbReference type="SMART" id="SM00387">
    <property type="entry name" value="HATPase_c"/>
    <property type="match status" value="1"/>
</dbReference>
<evidence type="ECO:0000256" key="5">
    <source>
        <dbReference type="ARBA" id="ARBA00022741"/>
    </source>
</evidence>
<feature type="domain" description="Histidine kinase" evidence="8">
    <location>
        <begin position="293"/>
        <end position="487"/>
    </location>
</feature>
<protein>
    <recommendedName>
        <fullName evidence="2">histidine kinase</fullName>
        <ecNumber evidence="2">2.7.13.3</ecNumber>
    </recommendedName>
</protein>
<dbReference type="PANTHER" id="PTHR41523:SF8">
    <property type="entry name" value="ETHYLENE RESPONSE SENSOR PROTEIN"/>
    <property type="match status" value="1"/>
</dbReference>
<keyword evidence="6 10" id="KW-0418">Kinase</keyword>
<evidence type="ECO:0000256" key="4">
    <source>
        <dbReference type="ARBA" id="ARBA00022679"/>
    </source>
</evidence>
<sequence>MSPLNTHLRGVSSLSSAQTDWLHLLIGDWQLVSDLSFADLVLLVPHEEDWLVVAHVRPNTGQMVFYDDIVTTVLQSERNPKVGEAYRTGRIIGMGGPIVRGGIDVVEEAIPVVRDGIPIAVMTRHTPVTIRRDPSRMEDTYRSLADDLVTMIAAGDFPSASAPTGLRRGAPRVGDGVVRLDEGGLVRYASPNAISALHRLGHHEAVLDRNLARIVTDLVQHSESPVDETLALVVTGRAPWRSEVTSRGATVTMRAIPLIRSRQRFGALLLLRDVSELRRREQELLTKDATIREIHHRVKNNLQTVAAVLRLQARRLREPEGRAALDEAVRRVGTIALVHETLSEAIADDVNFDDIAVKGLRAVVEVATGEHRIDSAVSGSFGLMRAEDATTLAMVISELVQNAAEHGLGDREGWITIHADRYTVAAEDVLEVRITDTGRGLPEGFRPGSGLGSQIVQSLIADLRGTITWANAAPHGATVHFMARLRPLSRKT</sequence>
<gene>
    <name evidence="10" type="primary">pdtaS</name>
    <name evidence="9" type="ORF">BN12_4330002</name>
    <name evidence="10" type="ORF">BN12_850005</name>
</gene>
<dbReference type="SUPFAM" id="SSF55874">
    <property type="entry name" value="ATPase domain of HSP90 chaperone/DNA topoisomerase II/histidine kinase"/>
    <property type="match status" value="1"/>
</dbReference>
<dbReference type="PROSITE" id="PS50109">
    <property type="entry name" value="HIS_KIN"/>
    <property type="match status" value="1"/>
</dbReference>
<dbReference type="Pfam" id="PF12282">
    <property type="entry name" value="GAF_PdtaS"/>
    <property type="match status" value="1"/>
</dbReference>
<evidence type="ECO:0000313" key="11">
    <source>
        <dbReference type="Proteomes" id="UP000035721"/>
    </source>
</evidence>
<dbReference type="Gene3D" id="3.30.450.20">
    <property type="entry name" value="PAS domain"/>
    <property type="match status" value="1"/>
</dbReference>
<reference evidence="10" key="1">
    <citation type="submission" date="2012-05" db="EMBL/GenBank/DDBJ databases">
        <authorList>
            <person name="McIlroy S."/>
        </authorList>
    </citation>
    <scope>NUCLEOTIDE SEQUENCE</scope>
    <source>
        <strain evidence="10">T1-X7</strain>
    </source>
</reference>
<evidence type="ECO:0000313" key="10">
    <source>
        <dbReference type="EMBL" id="CCH80300.1"/>
    </source>
</evidence>
<keyword evidence="7" id="KW-0067">ATP-binding</keyword>
<keyword evidence="3" id="KW-0597">Phosphoprotein</keyword>
<accession>A0A077M8D6</accession>
<dbReference type="OrthoDB" id="9767435at2"/>
<evidence type="ECO:0000256" key="3">
    <source>
        <dbReference type="ARBA" id="ARBA00022553"/>
    </source>
</evidence>
<dbReference type="GO" id="GO:0004673">
    <property type="term" value="F:protein histidine kinase activity"/>
    <property type="evidence" value="ECO:0007669"/>
    <property type="project" value="UniProtKB-EC"/>
</dbReference>
<dbReference type="AlphaFoldDB" id="A0A077M8D6"/>
<proteinExistence type="predicted"/>
<evidence type="ECO:0000313" key="9">
    <source>
        <dbReference type="EMBL" id="CCH79449.1"/>
    </source>
</evidence>
<dbReference type="Gene3D" id="3.30.565.10">
    <property type="entry name" value="Histidine kinase-like ATPase, C-terminal domain"/>
    <property type="match status" value="1"/>
</dbReference>
<dbReference type="EC" id="2.7.13.3" evidence="2"/>
<dbReference type="InterPro" id="IPR036890">
    <property type="entry name" value="HATPase_C_sf"/>
</dbReference>
<dbReference type="Proteomes" id="UP000035721">
    <property type="component" value="Unassembled WGS sequence"/>
</dbReference>
<dbReference type="RefSeq" id="WP_048552337.1">
    <property type="nucleotide sequence ID" value="NZ_HF570958.1"/>
</dbReference>
<dbReference type="GO" id="GO:0005524">
    <property type="term" value="F:ATP binding"/>
    <property type="evidence" value="ECO:0007669"/>
    <property type="project" value="UniProtKB-KW"/>
</dbReference>
<evidence type="ECO:0000256" key="7">
    <source>
        <dbReference type="ARBA" id="ARBA00022840"/>
    </source>
</evidence>
<dbReference type="InterPro" id="IPR022066">
    <property type="entry name" value="PdtaS_GAF"/>
</dbReference>
<dbReference type="InterPro" id="IPR005467">
    <property type="entry name" value="His_kinase_dom"/>
</dbReference>
<comment type="catalytic activity">
    <reaction evidence="1">
        <text>ATP + protein L-histidine = ADP + protein N-phospho-L-histidine.</text>
        <dbReference type="EC" id="2.7.13.3"/>
    </reaction>
</comment>
<dbReference type="EMBL" id="CAJB01000420">
    <property type="protein sequence ID" value="CCH80300.1"/>
    <property type="molecule type" value="Genomic_DNA"/>
</dbReference>
<name>A0A077M8D6_9MICO</name>
<dbReference type="InterPro" id="IPR038424">
    <property type="entry name" value="H_kinase_PdtaS_GAF_sf"/>
</dbReference>
<dbReference type="Pfam" id="PF07568">
    <property type="entry name" value="HisKA_2"/>
    <property type="match status" value="1"/>
</dbReference>
<organism evidence="10 11">
    <name type="scientific">Nostocoides japonicum T1-X7</name>
    <dbReference type="NCBI Taxonomy" id="1194083"/>
    <lineage>
        <taxon>Bacteria</taxon>
        <taxon>Bacillati</taxon>
        <taxon>Actinomycetota</taxon>
        <taxon>Actinomycetes</taxon>
        <taxon>Micrococcales</taxon>
        <taxon>Intrasporangiaceae</taxon>
        <taxon>Nostocoides</taxon>
    </lineage>
</organism>
<dbReference type="InterPro" id="IPR035965">
    <property type="entry name" value="PAS-like_dom_sf"/>
</dbReference>
<dbReference type="InterPro" id="IPR011495">
    <property type="entry name" value="Sig_transdc_His_kin_sub2_dim/P"/>
</dbReference>
<keyword evidence="4 10" id="KW-0808">Transferase</keyword>
<dbReference type="Gene3D" id="3.30.450.280">
    <property type="entry name" value="GAF domain"/>
    <property type="match status" value="1"/>
</dbReference>
<dbReference type="Pfam" id="PF02518">
    <property type="entry name" value="HATPase_c"/>
    <property type="match status" value="1"/>
</dbReference>
<reference evidence="10 11" key="2">
    <citation type="journal article" date="2013" name="ISME J.">
        <title>A metabolic model for members of the genus Tetrasphaera involved in enhanced biological phosphorus removal.</title>
        <authorList>
            <person name="Kristiansen R."/>
            <person name="Nguyen H.T.T."/>
            <person name="Saunders A.M."/>
            <person name="Nielsen J.L."/>
            <person name="Wimmer R."/>
            <person name="Le V.Q."/>
            <person name="McIlroy S.J."/>
            <person name="Petrovski S."/>
            <person name="Seviour R.J."/>
            <person name="Calteau A."/>
            <person name="Nielsen K.L."/>
            <person name="Nielsen P.H."/>
        </authorList>
    </citation>
    <scope>NUCLEOTIDE SEQUENCE [LARGE SCALE GENOMIC DNA]</scope>
    <source>
        <strain evidence="10 11">T1-X7</strain>
    </source>
</reference>
<evidence type="ECO:0000256" key="1">
    <source>
        <dbReference type="ARBA" id="ARBA00000085"/>
    </source>
</evidence>
<dbReference type="PANTHER" id="PTHR41523">
    <property type="entry name" value="TWO-COMPONENT SYSTEM SENSOR PROTEIN"/>
    <property type="match status" value="1"/>
</dbReference>
<comment type="caution">
    <text evidence="10">The sequence shown here is derived from an EMBL/GenBank/DDBJ whole genome shotgun (WGS) entry which is preliminary data.</text>
</comment>
<dbReference type="STRING" id="1194083.BN12_4330002"/>
<keyword evidence="11" id="KW-1185">Reference proteome</keyword>
<keyword evidence="5" id="KW-0547">Nucleotide-binding</keyword>